<evidence type="ECO:0000313" key="3">
    <source>
        <dbReference type="Proteomes" id="UP001497444"/>
    </source>
</evidence>
<keyword evidence="3" id="KW-1185">Reference proteome</keyword>
<organism evidence="2 3">
    <name type="scientific">Sphagnum jensenii</name>
    <dbReference type="NCBI Taxonomy" id="128206"/>
    <lineage>
        <taxon>Eukaryota</taxon>
        <taxon>Viridiplantae</taxon>
        <taxon>Streptophyta</taxon>
        <taxon>Embryophyta</taxon>
        <taxon>Bryophyta</taxon>
        <taxon>Sphagnophytina</taxon>
        <taxon>Sphagnopsida</taxon>
        <taxon>Sphagnales</taxon>
        <taxon>Sphagnaceae</taxon>
        <taxon>Sphagnum</taxon>
    </lineage>
</organism>
<gene>
    <name evidence="2" type="ORF">CSSPJE1EN1_LOCUS18076</name>
</gene>
<protein>
    <submittedName>
        <fullName evidence="2">Uncharacterized protein</fullName>
    </submittedName>
</protein>
<reference evidence="2" key="1">
    <citation type="submission" date="2024-02" db="EMBL/GenBank/DDBJ databases">
        <authorList>
            <consortium name="ELIXIR-Norway"/>
            <consortium name="Elixir Norway"/>
        </authorList>
    </citation>
    <scope>NUCLEOTIDE SEQUENCE</scope>
</reference>
<evidence type="ECO:0000313" key="2">
    <source>
        <dbReference type="EMBL" id="CAK9272598.1"/>
    </source>
</evidence>
<proteinExistence type="predicted"/>
<feature type="region of interest" description="Disordered" evidence="1">
    <location>
        <begin position="1"/>
        <end position="32"/>
    </location>
</feature>
<dbReference type="Proteomes" id="UP001497444">
    <property type="component" value="Chromosome 4"/>
</dbReference>
<name>A0ABP0X0G7_9BRYO</name>
<accession>A0ABP0X0G7</accession>
<dbReference type="EMBL" id="OZ020099">
    <property type="protein sequence ID" value="CAK9272598.1"/>
    <property type="molecule type" value="Genomic_DNA"/>
</dbReference>
<feature type="compositionally biased region" description="Basic and acidic residues" evidence="1">
    <location>
        <begin position="76"/>
        <end position="85"/>
    </location>
</feature>
<feature type="region of interest" description="Disordered" evidence="1">
    <location>
        <begin position="58"/>
        <end position="85"/>
    </location>
</feature>
<sequence>MYKQGRFRRRRYTVELSSSSSVREEVPQRNLSSSRKVMSDRCSNLSSLRARCERSSTVTPSRCLPSSISPQSRALTHLDESVDCK</sequence>
<evidence type="ECO:0000256" key="1">
    <source>
        <dbReference type="SAM" id="MobiDB-lite"/>
    </source>
</evidence>
<feature type="compositionally biased region" description="Polar residues" evidence="1">
    <location>
        <begin position="58"/>
        <end position="74"/>
    </location>
</feature>
<feature type="compositionally biased region" description="Basic residues" evidence="1">
    <location>
        <begin position="1"/>
        <end position="11"/>
    </location>
</feature>